<dbReference type="EMBL" id="CCKQ01004695">
    <property type="protein sequence ID" value="CDW75848.1"/>
    <property type="molecule type" value="Genomic_DNA"/>
</dbReference>
<dbReference type="Proteomes" id="UP000039865">
    <property type="component" value="Unassembled WGS sequence"/>
</dbReference>
<dbReference type="GO" id="GO:0032259">
    <property type="term" value="P:methylation"/>
    <property type="evidence" value="ECO:0007669"/>
    <property type="project" value="UniProtKB-KW"/>
</dbReference>
<gene>
    <name evidence="3" type="primary">Contig7126.g7615</name>
    <name evidence="3" type="ORF">STYLEM_4843</name>
</gene>
<evidence type="ECO:0000256" key="1">
    <source>
        <dbReference type="PROSITE-ProRule" id="PRU00489"/>
    </source>
</evidence>
<dbReference type="GO" id="GO:0008168">
    <property type="term" value="F:methyltransferase activity"/>
    <property type="evidence" value="ECO:0007669"/>
    <property type="project" value="UniProtKB-KW"/>
</dbReference>
<evidence type="ECO:0000313" key="4">
    <source>
        <dbReference type="Proteomes" id="UP000039865"/>
    </source>
</evidence>
<sequence>MELQQQTSLSKKRLNLRDRKFKSIGKLGTNHNHFIYLENQNGHLLENDDQSQSDNASHDTDLNKEGNTQIQHQQLQRPTRNKAPLDYKKMYNYDIYSDDEDFVPKNHKRAKKRDIKSKLKNKKGRFSNYENIGANSGTKKNENRKVLDGVSIFDLIIPWKENQVNPQNQIKEQPKKSTQTSLSSFLTKNKGDTANKQEHLNGNHQGVDKTKNGQVDLIAKGLAQVIHPKEGIVKTNFDNYAKNVEAILINPCWVTQKDKKGKVKGVTMDEFQQLNFSKNLMIDGLIFVWVEKEIISPVIKYFESQGLIYVENVCWVMLDQTKKEQVEATQSIDVSPAYIRDDYQYIRKSHKTLLMFRRLQKKNGNPLELRHQRTCDVCFDFVDTNVHNYKPNEYLYKLIETLLPQSIVDEEKKHLRMIELWAQDPKPRKGWIKFIEQ</sequence>
<organism evidence="3 4">
    <name type="scientific">Stylonychia lemnae</name>
    <name type="common">Ciliate</name>
    <dbReference type="NCBI Taxonomy" id="5949"/>
    <lineage>
        <taxon>Eukaryota</taxon>
        <taxon>Sar</taxon>
        <taxon>Alveolata</taxon>
        <taxon>Ciliophora</taxon>
        <taxon>Intramacronucleata</taxon>
        <taxon>Spirotrichea</taxon>
        <taxon>Stichotrichia</taxon>
        <taxon>Sporadotrichida</taxon>
        <taxon>Oxytrichidae</taxon>
        <taxon>Stylonychinae</taxon>
        <taxon>Stylonychia</taxon>
    </lineage>
</organism>
<accession>A0A078A2Y6</accession>
<reference evidence="3 4" key="1">
    <citation type="submission" date="2014-06" db="EMBL/GenBank/DDBJ databases">
        <authorList>
            <person name="Swart Estienne"/>
        </authorList>
    </citation>
    <scope>NUCLEOTIDE SEQUENCE [LARGE SCALE GENOMIC DNA]</scope>
    <source>
        <strain evidence="3 4">130c</strain>
    </source>
</reference>
<dbReference type="AlphaFoldDB" id="A0A078A2Y6"/>
<keyword evidence="3" id="KW-0808">Transferase</keyword>
<dbReference type="InParanoid" id="A0A078A2Y6"/>
<dbReference type="InterPro" id="IPR007757">
    <property type="entry name" value="MT-A70-like"/>
</dbReference>
<dbReference type="OrthoDB" id="426718at2759"/>
<dbReference type="Pfam" id="PF05063">
    <property type="entry name" value="MT-A70"/>
    <property type="match status" value="1"/>
</dbReference>
<feature type="region of interest" description="Disordered" evidence="2">
    <location>
        <begin position="45"/>
        <end position="83"/>
    </location>
</feature>
<keyword evidence="3" id="KW-0489">Methyltransferase</keyword>
<comment type="similarity">
    <text evidence="1">Belongs to the MT-A70-like family.</text>
</comment>
<feature type="compositionally biased region" description="Polar residues" evidence="2">
    <location>
        <begin position="65"/>
        <end position="78"/>
    </location>
</feature>
<dbReference type="PROSITE" id="PS51143">
    <property type="entry name" value="MT_A70"/>
    <property type="match status" value="1"/>
</dbReference>
<proteinExistence type="inferred from homology"/>
<evidence type="ECO:0000256" key="2">
    <source>
        <dbReference type="SAM" id="MobiDB-lite"/>
    </source>
</evidence>
<name>A0A078A2Y6_STYLE</name>
<protein>
    <submittedName>
        <fullName evidence="3">Methyltransferase mt</fullName>
    </submittedName>
</protein>
<evidence type="ECO:0000313" key="3">
    <source>
        <dbReference type="EMBL" id="CDW75848.1"/>
    </source>
</evidence>
<keyword evidence="4" id="KW-1185">Reference proteome</keyword>